<keyword evidence="2" id="KW-1185">Reference proteome</keyword>
<comment type="caution">
    <text evidence="1">The sequence shown here is derived from an EMBL/GenBank/DDBJ whole genome shotgun (WGS) entry which is preliminary data.</text>
</comment>
<evidence type="ECO:0000313" key="1">
    <source>
        <dbReference type="EMBL" id="RDB05607.1"/>
    </source>
</evidence>
<gene>
    <name evidence="1" type="ORF">DVG78_13605</name>
</gene>
<protein>
    <submittedName>
        <fullName evidence="1">Uncharacterized protein</fullName>
    </submittedName>
</protein>
<accession>A0A369IAX6</accession>
<proteinExistence type="predicted"/>
<dbReference type="Proteomes" id="UP000253141">
    <property type="component" value="Unassembled WGS sequence"/>
</dbReference>
<name>A0A369IAX6_9BACT</name>
<reference evidence="1 2" key="1">
    <citation type="submission" date="2018-07" db="EMBL/GenBank/DDBJ databases">
        <title>Genome analysis of Runella aurantiaca.</title>
        <authorList>
            <person name="Yang X."/>
        </authorList>
    </citation>
    <scope>NUCLEOTIDE SEQUENCE [LARGE SCALE GENOMIC DNA]</scope>
    <source>
        <strain evidence="1 2">YX9</strain>
    </source>
</reference>
<organism evidence="1 2">
    <name type="scientific">Runella aurantiaca</name>
    <dbReference type="NCBI Taxonomy" id="2282308"/>
    <lineage>
        <taxon>Bacteria</taxon>
        <taxon>Pseudomonadati</taxon>
        <taxon>Bacteroidota</taxon>
        <taxon>Cytophagia</taxon>
        <taxon>Cytophagales</taxon>
        <taxon>Spirosomataceae</taxon>
        <taxon>Runella</taxon>
    </lineage>
</organism>
<dbReference type="EMBL" id="QPIW01000009">
    <property type="protein sequence ID" value="RDB05607.1"/>
    <property type="molecule type" value="Genomic_DNA"/>
</dbReference>
<dbReference type="RefSeq" id="WP_114461611.1">
    <property type="nucleotide sequence ID" value="NZ_QPIW01000009.1"/>
</dbReference>
<sequence length="284" mass="34054">MEASETPKRKQRTVTKPYQKHKVDYKIVIEHKLNKSYSHTKDPELRQYDSLPLYIEIRAKRQTAFVPSRLIFYSTPLIFDQYFNLSIVQRLIEREKKDILESLTPIIEEKGDEFRIFEWYECYKKEIFKDKVVLDAIIARIFKENFIELLVKEGIDKSFYKILCESNTRTNELIKSVYLATVLEKLNVKGFRSFFYLHLTFVKKIWFKLEIESKNPNENYRDPKSATIHLTTFFSLSDIKSGFFKRIISEFLDLDKDEFARKALEKYEKLILDYDLKRIEVSGK</sequence>
<evidence type="ECO:0000313" key="2">
    <source>
        <dbReference type="Proteomes" id="UP000253141"/>
    </source>
</evidence>
<dbReference type="AlphaFoldDB" id="A0A369IAX6"/>